<dbReference type="Proteomes" id="UP000034680">
    <property type="component" value="Unassembled WGS sequence"/>
</dbReference>
<sequence length="177" mass="19962">MTSFRIRENLAHVAVALLLATPATAVPSRLIGRECLANMVSDLSCADSSIMTRCIAIETVDVELLATCLEAAGCTTDEAENALWITEHLGHGDVYLVIVLRNIQQHFLLHLIICDVVLNRNEHIIIFYDRYDDDIFCLGYVDIVLYHPRYGPIECHRRKRKARREVAQKEALLGNMG</sequence>
<keyword evidence="1" id="KW-0732">Signal</keyword>
<feature type="chain" id="PRO_5002544492" evidence="1">
    <location>
        <begin position="26"/>
        <end position="177"/>
    </location>
</feature>
<organism evidence="2 3">
    <name type="scientific">Diaporthe ampelina</name>
    <dbReference type="NCBI Taxonomy" id="1214573"/>
    <lineage>
        <taxon>Eukaryota</taxon>
        <taxon>Fungi</taxon>
        <taxon>Dikarya</taxon>
        <taxon>Ascomycota</taxon>
        <taxon>Pezizomycotina</taxon>
        <taxon>Sordariomycetes</taxon>
        <taxon>Sordariomycetidae</taxon>
        <taxon>Diaporthales</taxon>
        <taxon>Diaporthaceae</taxon>
        <taxon>Diaporthe</taxon>
    </lineage>
</organism>
<name>A0A0G2FY12_9PEZI</name>
<reference evidence="2 3" key="2">
    <citation type="submission" date="2015-05" db="EMBL/GenBank/DDBJ databases">
        <authorList>
            <person name="Morales-Cruz A."/>
            <person name="Amrine K.C."/>
            <person name="Cantu D."/>
        </authorList>
    </citation>
    <scope>NUCLEOTIDE SEQUENCE [LARGE SCALE GENOMIC DNA]</scope>
    <source>
        <strain evidence="2">DA912</strain>
    </source>
</reference>
<protein>
    <submittedName>
        <fullName evidence="2">Uncharacterized protein</fullName>
    </submittedName>
</protein>
<evidence type="ECO:0000313" key="2">
    <source>
        <dbReference type="EMBL" id="KKY38759.1"/>
    </source>
</evidence>
<proteinExistence type="predicted"/>
<accession>A0A0G2FY12</accession>
<keyword evidence="3" id="KW-1185">Reference proteome</keyword>
<dbReference type="AlphaFoldDB" id="A0A0G2FY12"/>
<comment type="caution">
    <text evidence="2">The sequence shown here is derived from an EMBL/GenBank/DDBJ whole genome shotgun (WGS) entry which is preliminary data.</text>
</comment>
<evidence type="ECO:0000313" key="3">
    <source>
        <dbReference type="Proteomes" id="UP000034680"/>
    </source>
</evidence>
<feature type="signal peptide" evidence="1">
    <location>
        <begin position="1"/>
        <end position="25"/>
    </location>
</feature>
<dbReference type="OrthoDB" id="5242826at2759"/>
<reference evidence="2 3" key="1">
    <citation type="submission" date="2015-05" db="EMBL/GenBank/DDBJ databases">
        <title>Distinctive expansion of gene families associated with plant cell wall degradation and secondary metabolism in the genomes of grapevine trunk pathogens.</title>
        <authorList>
            <person name="Lawrence D.P."/>
            <person name="Travadon R."/>
            <person name="Rolshausen P.E."/>
            <person name="Baumgartner K."/>
        </authorList>
    </citation>
    <scope>NUCLEOTIDE SEQUENCE [LARGE SCALE GENOMIC DNA]</scope>
    <source>
        <strain evidence="2">DA912</strain>
    </source>
</reference>
<evidence type="ECO:0000256" key="1">
    <source>
        <dbReference type="SAM" id="SignalP"/>
    </source>
</evidence>
<gene>
    <name evidence="2" type="ORF">UCDDA912_g01224</name>
</gene>
<dbReference type="EMBL" id="LCUC01000048">
    <property type="protein sequence ID" value="KKY38759.1"/>
    <property type="molecule type" value="Genomic_DNA"/>
</dbReference>